<keyword evidence="3" id="KW-1185">Reference proteome</keyword>
<dbReference type="eggNOG" id="ENOG502SKDB">
    <property type="taxonomic scope" value="Eukaryota"/>
</dbReference>
<dbReference type="InParanoid" id="K4A2F9"/>
<dbReference type="EnsemblPlants" id="KQL23357">
    <property type="protein sequence ID" value="KQL23357"/>
    <property type="gene ID" value="SETIT_033057mg"/>
</dbReference>
<organism evidence="2 3">
    <name type="scientific">Setaria italica</name>
    <name type="common">Foxtail millet</name>
    <name type="synonym">Panicum italicum</name>
    <dbReference type="NCBI Taxonomy" id="4555"/>
    <lineage>
        <taxon>Eukaryota</taxon>
        <taxon>Viridiplantae</taxon>
        <taxon>Streptophyta</taxon>
        <taxon>Embryophyta</taxon>
        <taxon>Tracheophyta</taxon>
        <taxon>Spermatophyta</taxon>
        <taxon>Magnoliopsida</taxon>
        <taxon>Liliopsida</taxon>
        <taxon>Poales</taxon>
        <taxon>Poaceae</taxon>
        <taxon>PACMAD clade</taxon>
        <taxon>Panicoideae</taxon>
        <taxon>Panicodae</taxon>
        <taxon>Paniceae</taxon>
        <taxon>Cenchrinae</taxon>
        <taxon>Setaria</taxon>
    </lineage>
</organism>
<dbReference type="EMBL" id="AGNK02000829">
    <property type="status" value="NOT_ANNOTATED_CDS"/>
    <property type="molecule type" value="Genomic_DNA"/>
</dbReference>
<feature type="domain" description="F-box protein AT5G49610-like beta-propeller" evidence="1">
    <location>
        <begin position="94"/>
        <end position="348"/>
    </location>
</feature>
<evidence type="ECO:0000259" key="1">
    <source>
        <dbReference type="Pfam" id="PF23635"/>
    </source>
</evidence>
<proteinExistence type="predicted"/>
<dbReference type="Pfam" id="PF23635">
    <property type="entry name" value="Beta-prop_AT5G49610-like"/>
    <property type="match status" value="1"/>
</dbReference>
<dbReference type="OMA" id="ESQEISW"/>
<dbReference type="InterPro" id="IPR056594">
    <property type="entry name" value="AT5G49610-like_b-prop"/>
</dbReference>
<dbReference type="PANTHER" id="PTHR32133">
    <property type="entry name" value="OS07G0120400 PROTEIN"/>
    <property type="match status" value="1"/>
</dbReference>
<dbReference type="PANTHER" id="PTHR32133:SF379">
    <property type="entry name" value="F-BOX DOMAIN-CONTAINING PROTEIN"/>
    <property type="match status" value="1"/>
</dbReference>
<accession>K4A2F9</accession>
<evidence type="ECO:0000313" key="2">
    <source>
        <dbReference type="EnsemblPlants" id="KQL23357"/>
    </source>
</evidence>
<dbReference type="InterPro" id="IPR036047">
    <property type="entry name" value="F-box-like_dom_sf"/>
</dbReference>
<reference evidence="2" key="2">
    <citation type="submission" date="2018-08" db="UniProtKB">
        <authorList>
            <consortium name="EnsemblPlants"/>
        </authorList>
    </citation>
    <scope>IDENTIFICATION</scope>
    <source>
        <strain evidence="2">Yugu1</strain>
    </source>
</reference>
<dbReference type="AlphaFoldDB" id="K4A2F9"/>
<dbReference type="SUPFAM" id="SSF81383">
    <property type="entry name" value="F-box domain"/>
    <property type="match status" value="1"/>
</dbReference>
<evidence type="ECO:0000313" key="3">
    <source>
        <dbReference type="Proteomes" id="UP000004995"/>
    </source>
</evidence>
<sequence length="399" mass="44593">MDPPPLRPPLMEELVEEVLLRVSPDDPATLVRAAVGCKRWCRLISGATFRRRFRELHPAAPMLGFLYARRSGTDFVPASSFRPPHAFREDWNAIDARHGRVLVVALESFSPTGTRFIVWDPVTDGAQSLPILEFRPYSWGDAVLCATAGCDHLDRRGGPFLVVVVVTDVSQMRTSAYEYSSDQGTWSEPITVQHPNDWIMIRLHAHVGNALYFNYGLMILKYELGKRELAFIDLPSEFHARHMVLMQAEDGGLGFATIQESKLSLWSREAGADGYAGWAQQRVIDLDKLLPVSDCNISVSPYVYAARPPYVVAVADNVGVIFIGKDDGLFTVHLNSGRAERIVVESNSNFKVVPYKPTRISCAAPTALLFYVLELDKCLHLVMYTFALILLHYLCSPVP</sequence>
<name>K4A2F9_SETIT</name>
<reference evidence="3" key="1">
    <citation type="journal article" date="2012" name="Nat. Biotechnol.">
        <title>Reference genome sequence of the model plant Setaria.</title>
        <authorList>
            <person name="Bennetzen J.L."/>
            <person name="Schmutz J."/>
            <person name="Wang H."/>
            <person name="Percifield R."/>
            <person name="Hawkins J."/>
            <person name="Pontaroli A.C."/>
            <person name="Estep M."/>
            <person name="Feng L."/>
            <person name="Vaughn J.N."/>
            <person name="Grimwood J."/>
            <person name="Jenkins J."/>
            <person name="Barry K."/>
            <person name="Lindquist E."/>
            <person name="Hellsten U."/>
            <person name="Deshpande S."/>
            <person name="Wang X."/>
            <person name="Wu X."/>
            <person name="Mitros T."/>
            <person name="Triplett J."/>
            <person name="Yang X."/>
            <person name="Ye C.Y."/>
            <person name="Mauro-Herrera M."/>
            <person name="Wang L."/>
            <person name="Li P."/>
            <person name="Sharma M."/>
            <person name="Sharma R."/>
            <person name="Ronald P.C."/>
            <person name="Panaud O."/>
            <person name="Kellogg E.A."/>
            <person name="Brutnell T.P."/>
            <person name="Doust A.N."/>
            <person name="Tuskan G.A."/>
            <person name="Rokhsar D."/>
            <person name="Devos K.M."/>
        </authorList>
    </citation>
    <scope>NUCLEOTIDE SEQUENCE [LARGE SCALE GENOMIC DNA]</scope>
    <source>
        <strain evidence="3">cv. Yugu1</strain>
    </source>
</reference>
<dbReference type="Gramene" id="KQL23357">
    <property type="protein sequence ID" value="KQL23357"/>
    <property type="gene ID" value="SETIT_033057mg"/>
</dbReference>
<dbReference type="Proteomes" id="UP000004995">
    <property type="component" value="Unassembled WGS sequence"/>
</dbReference>
<dbReference type="HOGENOM" id="CLU_017945_2_1_1"/>
<protein>
    <recommendedName>
        <fullName evidence="1">F-box protein AT5G49610-like beta-propeller domain-containing protein</fullName>
    </recommendedName>
</protein>